<dbReference type="RefSeq" id="WP_248428001.1">
    <property type="nucleotide sequence ID" value="NZ_JALNUB010000003.1"/>
</dbReference>
<protein>
    <submittedName>
        <fullName evidence="2">Uncharacterized protein</fullName>
    </submittedName>
</protein>
<feature type="transmembrane region" description="Helical" evidence="1">
    <location>
        <begin position="63"/>
        <end position="83"/>
    </location>
</feature>
<comment type="caution">
    <text evidence="2">The sequence shown here is derived from an EMBL/GenBank/DDBJ whole genome shotgun (WGS) entry which is preliminary data.</text>
</comment>
<proteinExistence type="predicted"/>
<dbReference type="Proteomes" id="UP001139260">
    <property type="component" value="Unassembled WGS sequence"/>
</dbReference>
<organism evidence="2 3">
    <name type="scientific">Flavobacterium pygoscelis</name>
    <dbReference type="NCBI Taxonomy" id="2893176"/>
    <lineage>
        <taxon>Bacteria</taxon>
        <taxon>Pseudomonadati</taxon>
        <taxon>Bacteroidota</taxon>
        <taxon>Flavobacteriia</taxon>
        <taxon>Flavobacteriales</taxon>
        <taxon>Flavobacteriaceae</taxon>
        <taxon>Flavobacterium</taxon>
    </lineage>
</organism>
<dbReference type="AlphaFoldDB" id="A0A9X2BN20"/>
<evidence type="ECO:0000256" key="1">
    <source>
        <dbReference type="SAM" id="Phobius"/>
    </source>
</evidence>
<feature type="transmembrane region" description="Helical" evidence="1">
    <location>
        <begin position="32"/>
        <end position="56"/>
    </location>
</feature>
<feature type="transmembrane region" description="Helical" evidence="1">
    <location>
        <begin position="89"/>
        <end position="110"/>
    </location>
</feature>
<keyword evidence="3" id="KW-1185">Reference proteome</keyword>
<keyword evidence="1" id="KW-0812">Transmembrane</keyword>
<name>A0A9X2BN20_9FLAO</name>
<dbReference type="EMBL" id="JALNUB010000003">
    <property type="protein sequence ID" value="MCK8141550.1"/>
    <property type="molecule type" value="Genomic_DNA"/>
</dbReference>
<accession>A0A9X2BN20</accession>
<keyword evidence="1" id="KW-1133">Transmembrane helix</keyword>
<evidence type="ECO:0000313" key="3">
    <source>
        <dbReference type="Proteomes" id="UP001139260"/>
    </source>
</evidence>
<gene>
    <name evidence="2" type="ORF">MW871_06540</name>
</gene>
<feature type="transmembrane region" description="Helical" evidence="1">
    <location>
        <begin position="7"/>
        <end position="26"/>
    </location>
</feature>
<sequence>MKNLNYLNYFFVGTPILLILTGTLFAKSLGALIGFGILFLILTGVFQIITGISLLLDQPKDKLLQVYISLVVLFFLTFTFNLNILKSDILYFILIPVPPILAIYFSVLIYTKQQS</sequence>
<reference evidence="2" key="1">
    <citation type="submission" date="2022-04" db="EMBL/GenBank/DDBJ databases">
        <title>Flavobacterium pygoscelis sp. nov. isolated from Chinstrap chick (Pygoscelis antarcticus).</title>
        <authorList>
            <person name="Irgang R."/>
            <person name="Poblete-Morales M."/>
            <person name="Avendano-Herrera R."/>
        </authorList>
    </citation>
    <scope>NUCLEOTIDE SEQUENCE</scope>
    <source>
        <strain evidence="2">I-SCBP12n</strain>
    </source>
</reference>
<evidence type="ECO:0000313" key="2">
    <source>
        <dbReference type="EMBL" id="MCK8141550.1"/>
    </source>
</evidence>
<keyword evidence="1" id="KW-0472">Membrane</keyword>